<protein>
    <submittedName>
        <fullName evidence="1">Uncharacterized protein</fullName>
    </submittedName>
</protein>
<name>A0A1G1V9R5_9BACT</name>
<dbReference type="STRING" id="1797517.A3F61_02765"/>
<dbReference type="AlphaFoldDB" id="A0A1G1V9R5"/>
<organism evidence="1 2">
    <name type="scientific">Candidatus Blackburnbacteria bacterium RIFCSPHIGHO2_12_FULL_41_13b</name>
    <dbReference type="NCBI Taxonomy" id="1797517"/>
    <lineage>
        <taxon>Bacteria</taxon>
        <taxon>Candidatus Blackburniibacteriota</taxon>
    </lineage>
</organism>
<evidence type="ECO:0000313" key="1">
    <source>
        <dbReference type="EMBL" id="OGY12180.1"/>
    </source>
</evidence>
<accession>A0A1G1V9R5</accession>
<evidence type="ECO:0000313" key="2">
    <source>
        <dbReference type="Proteomes" id="UP000178272"/>
    </source>
</evidence>
<proteinExistence type="predicted"/>
<dbReference type="Proteomes" id="UP000178272">
    <property type="component" value="Unassembled WGS sequence"/>
</dbReference>
<sequence>MHIIKFAAVFALGAMVAFLGIRFVLSSYNPDILGENTPNAPIFSAEGVRDAQANFVSKLLYDKVLPSIAKSSVLAPFFETKRSIEESVEAVSTLPEAQKNAVCEELCGNVR</sequence>
<gene>
    <name evidence="1" type="ORF">A3F61_02765</name>
</gene>
<dbReference type="EMBL" id="MHCA01000025">
    <property type="protein sequence ID" value="OGY12180.1"/>
    <property type="molecule type" value="Genomic_DNA"/>
</dbReference>
<reference evidence="1 2" key="1">
    <citation type="journal article" date="2016" name="Nat. Commun.">
        <title>Thousands of microbial genomes shed light on interconnected biogeochemical processes in an aquifer system.</title>
        <authorList>
            <person name="Anantharaman K."/>
            <person name="Brown C.T."/>
            <person name="Hug L.A."/>
            <person name="Sharon I."/>
            <person name="Castelle C.J."/>
            <person name="Probst A.J."/>
            <person name="Thomas B.C."/>
            <person name="Singh A."/>
            <person name="Wilkins M.J."/>
            <person name="Karaoz U."/>
            <person name="Brodie E.L."/>
            <person name="Williams K.H."/>
            <person name="Hubbard S.S."/>
            <person name="Banfield J.F."/>
        </authorList>
    </citation>
    <scope>NUCLEOTIDE SEQUENCE [LARGE SCALE GENOMIC DNA]</scope>
</reference>
<comment type="caution">
    <text evidence="1">The sequence shown here is derived from an EMBL/GenBank/DDBJ whole genome shotgun (WGS) entry which is preliminary data.</text>
</comment>